<proteinExistence type="predicted"/>
<sequence length="386" mass="43075">MQANHIDSVDTVVIQRSFFERLVAWLRGNFLLALVVILPTFISIVYYGLIASDVYISTSEYVVRSPQKQQSSSGIGALLQGAGFSKAQDDVYSVHDYMLSRDAMFTLDRSMDLKKVYGSKNIDIFNRFGGLSAENSFESLYKYYSKKVTIDLDTVSSISTLEVRAYTAEDAWRINEQLIELSEALVNKMNDRGRIDSVRSAQSEVDSARQAAVAAAKALSVYRNNQGIFDTDKQSALQLEQVSKLQDQLVTTITQLNQIKALAPKNPQIPVLENQKATLLSEISRQTSGVSGGQRSLSTKSPEYDQLQFNYDVAGKQLAASLANLEVAKNDSQRKQLYVERIVQPNKPDKAMEPRRIRNVFATFALGLIVWGVLSMLFAGILEHQD</sequence>
<dbReference type="PANTHER" id="PTHR32309:SF13">
    <property type="entry name" value="FERRIC ENTEROBACTIN TRANSPORT PROTEIN FEPE"/>
    <property type="match status" value="1"/>
</dbReference>
<organism evidence="2 3">
    <name type="scientific">Aquirhabdus parva</name>
    <dbReference type="NCBI Taxonomy" id="2283318"/>
    <lineage>
        <taxon>Bacteria</taxon>
        <taxon>Pseudomonadati</taxon>
        <taxon>Pseudomonadota</taxon>
        <taxon>Gammaproteobacteria</taxon>
        <taxon>Moraxellales</taxon>
        <taxon>Moraxellaceae</taxon>
        <taxon>Aquirhabdus</taxon>
    </lineage>
</organism>
<dbReference type="AlphaFoldDB" id="A0A345P3V6"/>
<evidence type="ECO:0008006" key="4">
    <source>
        <dbReference type="Google" id="ProtNLM"/>
    </source>
</evidence>
<evidence type="ECO:0000313" key="2">
    <source>
        <dbReference type="EMBL" id="AXI01965.1"/>
    </source>
</evidence>
<keyword evidence="1" id="KW-1133">Transmembrane helix</keyword>
<reference evidence="2 3" key="1">
    <citation type="submission" date="2018-07" db="EMBL/GenBank/DDBJ databases">
        <title>Genome sequencing of Moraxellaceae gen. HYN0046.</title>
        <authorList>
            <person name="Kim M."/>
            <person name="Yi H."/>
        </authorList>
    </citation>
    <scope>NUCLEOTIDE SEQUENCE [LARGE SCALE GENOMIC DNA]</scope>
    <source>
        <strain evidence="2 3">HYN0046</strain>
    </source>
</reference>
<keyword evidence="1" id="KW-0472">Membrane</keyword>
<evidence type="ECO:0000313" key="3">
    <source>
        <dbReference type="Proteomes" id="UP000253940"/>
    </source>
</evidence>
<dbReference type="PANTHER" id="PTHR32309">
    <property type="entry name" value="TYROSINE-PROTEIN KINASE"/>
    <property type="match status" value="1"/>
</dbReference>
<dbReference type="GO" id="GO:0005886">
    <property type="term" value="C:plasma membrane"/>
    <property type="evidence" value="ECO:0007669"/>
    <property type="project" value="TreeGrafter"/>
</dbReference>
<dbReference type="RefSeq" id="WP_114898075.1">
    <property type="nucleotide sequence ID" value="NZ_CP031222.1"/>
</dbReference>
<name>A0A345P3V6_9GAMM</name>
<keyword evidence="1" id="KW-0812">Transmembrane</keyword>
<feature type="transmembrane region" description="Helical" evidence="1">
    <location>
        <begin position="30"/>
        <end position="49"/>
    </location>
</feature>
<feature type="transmembrane region" description="Helical" evidence="1">
    <location>
        <begin position="360"/>
        <end position="382"/>
    </location>
</feature>
<accession>A0A345P3V6</accession>
<dbReference type="Proteomes" id="UP000253940">
    <property type="component" value="Chromosome"/>
</dbReference>
<dbReference type="EMBL" id="CP031222">
    <property type="protein sequence ID" value="AXI01965.1"/>
    <property type="molecule type" value="Genomic_DNA"/>
</dbReference>
<dbReference type="InterPro" id="IPR050445">
    <property type="entry name" value="Bact_polysacc_biosynth/exp"/>
</dbReference>
<keyword evidence="3" id="KW-1185">Reference proteome</keyword>
<evidence type="ECO:0000256" key="1">
    <source>
        <dbReference type="SAM" id="Phobius"/>
    </source>
</evidence>
<gene>
    <name evidence="2" type="ORF">HYN46_03235</name>
</gene>
<dbReference type="KEGG" id="mbah:HYN46_03235"/>
<protein>
    <recommendedName>
        <fullName evidence="4">Capsule biosynthesis protein</fullName>
    </recommendedName>
</protein>
<dbReference type="OrthoDB" id="5497849at2"/>
<dbReference type="GO" id="GO:0004713">
    <property type="term" value="F:protein tyrosine kinase activity"/>
    <property type="evidence" value="ECO:0007669"/>
    <property type="project" value="TreeGrafter"/>
</dbReference>